<reference evidence="3" key="1">
    <citation type="journal article" date="2015" name="Genome Announc.">
        <title>Draft genome sequence of the fungus Penicillium brasilianum MG11.</title>
        <authorList>
            <person name="Horn F."/>
            <person name="Linde J."/>
            <person name="Mattern D.J."/>
            <person name="Walther G."/>
            <person name="Guthke R."/>
            <person name="Brakhage A.A."/>
            <person name="Valiante V."/>
        </authorList>
    </citation>
    <scope>NUCLEOTIDE SEQUENCE [LARGE SCALE GENOMIC DNA]</scope>
    <source>
        <strain evidence="3">MG11</strain>
    </source>
</reference>
<dbReference type="PANTHER" id="PTHR42345:SF2">
    <property type="entry name" value="HELICASE-LIKE PROTEIN"/>
    <property type="match status" value="1"/>
</dbReference>
<dbReference type="InterPro" id="IPR029498">
    <property type="entry name" value="HeLo_dom"/>
</dbReference>
<name>A0A0F7U1V2_PENBI</name>
<dbReference type="InterPro" id="IPR038305">
    <property type="entry name" value="HeLo_sf"/>
</dbReference>
<proteinExistence type="predicted"/>
<dbReference type="Pfam" id="PF14479">
    <property type="entry name" value="HeLo"/>
    <property type="match status" value="1"/>
</dbReference>
<dbReference type="OrthoDB" id="20872at2759"/>
<dbReference type="PANTHER" id="PTHR42345">
    <property type="entry name" value="TPR_REGION DOMAIN-CONTAINING PROTEIN"/>
    <property type="match status" value="1"/>
</dbReference>
<sequence length="901" mass="99954">MDILGVSVGAVSLVTLFKTCLELFEMFENGKNLGKDCKILSTKVGIERVRLALWGDSVGLTGLVPDQEEGSGQEDGVDPRLVDPRMVRAVFDILNCMRRLFEDSGSLTRRYGLQESTTAGVITVSPGENAVATTFHKTYVRLQASASRIQRGSTLVAAARWAIKDKKRFERFVEDLRSFNDSLALLFPDIDAQARQAMADEIKESTDLNGLQIVEQAVADLDGGESLVEAASVRITQLSQYTQSISEDHTTQTDDSTVDIDVNRLSRQLGKLEASMSKRVELRGGLQISLAAIVGEDCFADFSFYGMDSKDWMVERHKEAQYVKHTTLAWSLMYMSDRARHDQADFSQLDTECRRSYEGKLPGTRSIDGYMADFNTWIRNNNPKTEQFFNTTGALPNVSFERLVERARRAQLQDDRFWSPGERNTDNDLEELIGPSAMGNSMQDEVTQLLYTLNRRRDFPDVLDGASLATIALSTSDSLYSFLLQVVLARELRMRMHQLSDVGFGNVSHRIIAAIHASERWLDGVHVKLPDSKEELGYVDLHSLVHERQVEGLVRFAEAMAWPALGEMRSFAEEAYAGIQAGVPNTSTHLWDWLYGLMLPGNSFIFAIMAALIAATPSLQRLGAAAYYDSGLVLKDRSYWRTKTVLGRVLGGMKGVRAANGWVGPFPAPVDVRDDLLKEGWWRVHARDVAFTRFMARDLPAIGGRFAPFLGREEGSSAAEWIRGMGDRSEWAVPIGPSESSDHVEFRALRLQSIGLHSNSQPLQGTHEKGDLNDELEPEQRATLEMLINDRPASFTLYSNPVFIAAPACIDGPHAVRLKDLPKIQHVLKTSQLPDHAHTDKRVLIIDATGSGECELVARAWCSQNGQHAIVVRGQGTCFACAVKAASQGGLVIGCVIWSRS</sequence>
<dbReference type="EMBL" id="CDHK01000010">
    <property type="protein sequence ID" value="CEJ61267.1"/>
    <property type="molecule type" value="Genomic_DNA"/>
</dbReference>
<protein>
    <recommendedName>
        <fullName evidence="1">Prion-inhibition and propagation HeLo domain-containing protein</fullName>
    </recommendedName>
</protein>
<organism evidence="2 3">
    <name type="scientific">Penicillium brasilianum</name>
    <dbReference type="NCBI Taxonomy" id="104259"/>
    <lineage>
        <taxon>Eukaryota</taxon>
        <taxon>Fungi</taxon>
        <taxon>Dikarya</taxon>
        <taxon>Ascomycota</taxon>
        <taxon>Pezizomycotina</taxon>
        <taxon>Eurotiomycetes</taxon>
        <taxon>Eurotiomycetidae</taxon>
        <taxon>Eurotiales</taxon>
        <taxon>Aspergillaceae</taxon>
        <taxon>Penicillium</taxon>
    </lineage>
</organism>
<evidence type="ECO:0000313" key="2">
    <source>
        <dbReference type="EMBL" id="CEJ61267.1"/>
    </source>
</evidence>
<keyword evidence="3" id="KW-1185">Reference proteome</keyword>
<gene>
    <name evidence="2" type="ORF">PMG11_09804</name>
</gene>
<accession>A0A0F7U1V2</accession>
<dbReference type="Proteomes" id="UP000042958">
    <property type="component" value="Unassembled WGS sequence"/>
</dbReference>
<feature type="domain" description="Prion-inhibition and propagation HeLo" evidence="1">
    <location>
        <begin position="5"/>
        <end position="212"/>
    </location>
</feature>
<dbReference type="STRING" id="104259.A0A0F7U1V2"/>
<evidence type="ECO:0000313" key="3">
    <source>
        <dbReference type="Proteomes" id="UP000042958"/>
    </source>
</evidence>
<evidence type="ECO:0000259" key="1">
    <source>
        <dbReference type="Pfam" id="PF14479"/>
    </source>
</evidence>
<dbReference type="Gene3D" id="1.20.120.1020">
    <property type="entry name" value="Prion-inhibition and propagation, HeLo domain"/>
    <property type="match status" value="1"/>
</dbReference>
<dbReference type="AlphaFoldDB" id="A0A0F7U1V2"/>